<dbReference type="EMBL" id="UYRU01063952">
    <property type="protein sequence ID" value="VDN15883.1"/>
    <property type="molecule type" value="Genomic_DNA"/>
</dbReference>
<dbReference type="OrthoDB" id="27187at2759"/>
<feature type="chain" id="PRO_5018239277" evidence="1">
    <location>
        <begin position="18"/>
        <end position="123"/>
    </location>
</feature>
<evidence type="ECO:0000313" key="3">
    <source>
        <dbReference type="Proteomes" id="UP000281553"/>
    </source>
</evidence>
<organism evidence="2 3">
    <name type="scientific">Dibothriocephalus latus</name>
    <name type="common">Fish tapeworm</name>
    <name type="synonym">Diphyllobothrium latum</name>
    <dbReference type="NCBI Taxonomy" id="60516"/>
    <lineage>
        <taxon>Eukaryota</taxon>
        <taxon>Metazoa</taxon>
        <taxon>Spiralia</taxon>
        <taxon>Lophotrochozoa</taxon>
        <taxon>Platyhelminthes</taxon>
        <taxon>Cestoda</taxon>
        <taxon>Eucestoda</taxon>
        <taxon>Diphyllobothriidea</taxon>
        <taxon>Diphyllobothriidae</taxon>
        <taxon>Dibothriocephalus</taxon>
    </lineage>
</organism>
<gene>
    <name evidence="2" type="ORF">DILT_LOCUS11714</name>
</gene>
<name>A0A3P7LXV9_DIBLA</name>
<proteinExistence type="predicted"/>
<evidence type="ECO:0000313" key="2">
    <source>
        <dbReference type="EMBL" id="VDN15883.1"/>
    </source>
</evidence>
<sequence length="123" mass="13518">MVDVFILFGLQPFLTVAETLDSAQCEITDLVLLSTKQTSREAHSLEESAHLSLRLLSPLLRFLDVEQSPLKTETPMIFSPELRDQIPPTFVSKTAKGDLSLHSGGLDIVCMPSSGTLSFLNWG</sequence>
<dbReference type="Proteomes" id="UP000281553">
    <property type="component" value="Unassembled WGS sequence"/>
</dbReference>
<keyword evidence="1" id="KW-0732">Signal</keyword>
<evidence type="ECO:0000256" key="1">
    <source>
        <dbReference type="SAM" id="SignalP"/>
    </source>
</evidence>
<protein>
    <submittedName>
        <fullName evidence="2">Uncharacterized protein</fullName>
    </submittedName>
</protein>
<feature type="signal peptide" evidence="1">
    <location>
        <begin position="1"/>
        <end position="17"/>
    </location>
</feature>
<dbReference type="AlphaFoldDB" id="A0A3P7LXV9"/>
<keyword evidence="3" id="KW-1185">Reference proteome</keyword>
<accession>A0A3P7LXV9</accession>
<reference evidence="2 3" key="1">
    <citation type="submission" date="2018-11" db="EMBL/GenBank/DDBJ databases">
        <authorList>
            <consortium name="Pathogen Informatics"/>
        </authorList>
    </citation>
    <scope>NUCLEOTIDE SEQUENCE [LARGE SCALE GENOMIC DNA]</scope>
</reference>